<dbReference type="EMBL" id="JAODUO010000015">
    <property type="protein sequence ID" value="KAK2193243.1"/>
    <property type="molecule type" value="Genomic_DNA"/>
</dbReference>
<organism evidence="1 2">
    <name type="scientific">Ridgeia piscesae</name>
    <name type="common">Tubeworm</name>
    <dbReference type="NCBI Taxonomy" id="27915"/>
    <lineage>
        <taxon>Eukaryota</taxon>
        <taxon>Metazoa</taxon>
        <taxon>Spiralia</taxon>
        <taxon>Lophotrochozoa</taxon>
        <taxon>Annelida</taxon>
        <taxon>Polychaeta</taxon>
        <taxon>Sedentaria</taxon>
        <taxon>Canalipalpata</taxon>
        <taxon>Sabellida</taxon>
        <taxon>Siboglinidae</taxon>
        <taxon>Ridgeia</taxon>
    </lineage>
</organism>
<gene>
    <name evidence="1" type="ORF">NP493_16g05024</name>
</gene>
<keyword evidence="2" id="KW-1185">Reference proteome</keyword>
<proteinExistence type="predicted"/>
<protein>
    <submittedName>
        <fullName evidence="1">Uncharacterized protein</fullName>
    </submittedName>
</protein>
<name>A0AAD9PEV4_RIDPI</name>
<comment type="caution">
    <text evidence="1">The sequence shown here is derived from an EMBL/GenBank/DDBJ whole genome shotgun (WGS) entry which is preliminary data.</text>
</comment>
<reference evidence="1" key="1">
    <citation type="journal article" date="2023" name="Mol. Biol. Evol.">
        <title>Third-Generation Sequencing Reveals the Adaptive Role of the Epigenome in Three Deep-Sea Polychaetes.</title>
        <authorList>
            <person name="Perez M."/>
            <person name="Aroh O."/>
            <person name="Sun Y."/>
            <person name="Lan Y."/>
            <person name="Juniper S.K."/>
            <person name="Young C.R."/>
            <person name="Angers B."/>
            <person name="Qian P.Y."/>
        </authorList>
    </citation>
    <scope>NUCLEOTIDE SEQUENCE</scope>
    <source>
        <strain evidence="1">R07B-5</strain>
    </source>
</reference>
<dbReference type="Proteomes" id="UP001209878">
    <property type="component" value="Unassembled WGS sequence"/>
</dbReference>
<evidence type="ECO:0000313" key="1">
    <source>
        <dbReference type="EMBL" id="KAK2193243.1"/>
    </source>
</evidence>
<sequence length="222" mass="24910">MFPGRRRYLYVNTVDVRRGDLVVFANCANAISSTLPPTPTPTQNLSNKLYMSIIQKTKTLLTSWSSRFGQDLYYATVFPNGEKEDREETGGLQDSVDIKTASAQTPYCRLSHRRHIAASVTDAILPPLPHCRLGYGRHIAAWVTDGILPHGSWTPYCRMGHRRHIAASVTDATLPPRSQTPHCRLGHRRHIAASVTDAILPLQSQTPYRMSYIDNVVHNDCM</sequence>
<evidence type="ECO:0000313" key="2">
    <source>
        <dbReference type="Proteomes" id="UP001209878"/>
    </source>
</evidence>
<accession>A0AAD9PEV4</accession>
<dbReference type="AlphaFoldDB" id="A0AAD9PEV4"/>